<proteinExistence type="predicted"/>
<feature type="region of interest" description="Disordered" evidence="1">
    <location>
        <begin position="166"/>
        <end position="194"/>
    </location>
</feature>
<organism evidence="4">
    <name type="scientific">Rodentolepis nana</name>
    <name type="common">Dwarf tapeworm</name>
    <name type="synonym">Hymenolepis nana</name>
    <dbReference type="NCBI Taxonomy" id="102285"/>
    <lineage>
        <taxon>Eukaryota</taxon>
        <taxon>Metazoa</taxon>
        <taxon>Spiralia</taxon>
        <taxon>Lophotrochozoa</taxon>
        <taxon>Platyhelminthes</taxon>
        <taxon>Cestoda</taxon>
        <taxon>Eucestoda</taxon>
        <taxon>Cyclophyllidea</taxon>
        <taxon>Hymenolepididae</taxon>
        <taxon>Rodentolepis</taxon>
    </lineage>
</organism>
<feature type="region of interest" description="Disordered" evidence="1">
    <location>
        <begin position="1140"/>
        <end position="1161"/>
    </location>
</feature>
<dbReference type="GO" id="GO:0005829">
    <property type="term" value="C:cytosol"/>
    <property type="evidence" value="ECO:0007669"/>
    <property type="project" value="GOC"/>
</dbReference>
<protein>
    <submittedName>
        <fullName evidence="4">C2 domain-containing protein</fullName>
    </submittedName>
</protein>
<name>A0A0R3TR18_RODNA</name>
<dbReference type="GO" id="GO:0034498">
    <property type="term" value="P:early endosome to Golgi transport"/>
    <property type="evidence" value="ECO:0007669"/>
    <property type="project" value="TreeGrafter"/>
</dbReference>
<reference evidence="2 3" key="2">
    <citation type="submission" date="2018-11" db="EMBL/GenBank/DDBJ databases">
        <authorList>
            <consortium name="Pathogen Informatics"/>
        </authorList>
    </citation>
    <scope>NUCLEOTIDE SEQUENCE [LARGE SCALE GENOMIC DNA]</scope>
</reference>
<gene>
    <name evidence="2" type="ORF">HNAJ_LOCUS10002</name>
</gene>
<feature type="region of interest" description="Disordered" evidence="1">
    <location>
        <begin position="633"/>
        <end position="660"/>
    </location>
</feature>
<evidence type="ECO:0000313" key="2">
    <source>
        <dbReference type="EMBL" id="VDO06943.1"/>
    </source>
</evidence>
<evidence type="ECO:0000256" key="1">
    <source>
        <dbReference type="SAM" id="MobiDB-lite"/>
    </source>
</evidence>
<evidence type="ECO:0000313" key="4">
    <source>
        <dbReference type="WBParaSite" id="HNAJ_0001000701-mRNA-1"/>
    </source>
</evidence>
<feature type="compositionally biased region" description="Low complexity" evidence="1">
    <location>
        <begin position="1052"/>
        <end position="1077"/>
    </location>
</feature>
<dbReference type="InterPro" id="IPR045126">
    <property type="entry name" value="TRAPPC10/Trs130"/>
</dbReference>
<feature type="compositionally biased region" description="Low complexity" evidence="1">
    <location>
        <begin position="172"/>
        <end position="182"/>
    </location>
</feature>
<dbReference type="GO" id="GO:0006891">
    <property type="term" value="P:intra-Golgi vesicle-mediated transport"/>
    <property type="evidence" value="ECO:0007669"/>
    <property type="project" value="TreeGrafter"/>
</dbReference>
<dbReference type="WBParaSite" id="HNAJ_0001000701-mRNA-1">
    <property type="protein sequence ID" value="HNAJ_0001000701-mRNA-1"/>
    <property type="gene ID" value="HNAJ_0001000701"/>
</dbReference>
<keyword evidence="3" id="KW-1185">Reference proteome</keyword>
<evidence type="ECO:0000313" key="3">
    <source>
        <dbReference type="Proteomes" id="UP000278807"/>
    </source>
</evidence>
<dbReference type="EMBL" id="UZAE01012837">
    <property type="protein sequence ID" value="VDO06943.1"/>
    <property type="molecule type" value="Genomic_DNA"/>
</dbReference>
<feature type="region of interest" description="Disordered" evidence="1">
    <location>
        <begin position="1047"/>
        <end position="1088"/>
    </location>
</feature>
<dbReference type="STRING" id="102285.A0A0R3TR18"/>
<dbReference type="GO" id="GO:1990071">
    <property type="term" value="C:TRAPPII protein complex"/>
    <property type="evidence" value="ECO:0007669"/>
    <property type="project" value="InterPro"/>
</dbReference>
<dbReference type="PANTHER" id="PTHR13251">
    <property type="entry name" value="EPILEPSY HOLOPROSENCEPHALY CANDIDATE 1/TMEM1"/>
    <property type="match status" value="1"/>
</dbReference>
<reference evidence="4" key="1">
    <citation type="submission" date="2016-04" db="UniProtKB">
        <authorList>
            <consortium name="WormBaseParasite"/>
        </authorList>
    </citation>
    <scope>IDENTIFICATION</scope>
</reference>
<dbReference type="PANTHER" id="PTHR13251:SF3">
    <property type="entry name" value="TRAFFICKING PROTEIN PARTICLE COMPLEX SUBUNIT 10"/>
    <property type="match status" value="1"/>
</dbReference>
<accession>A0A0R3TR18</accession>
<dbReference type="OrthoDB" id="10256906at2759"/>
<sequence length="1330" mass="149094">MSLYDEALECMERADNFLTNELTKAAEEGIAKWVKDLLSNSCDRLINDPTIISTYANPERVELVRQKKANLFELRAHILTRECALLQALDRISELPHRAVRMIRLCTKEARDLKIPIPEFQLHFWIFLTSLQTLDMFRRGTHCAPKPEDFINLRRKFLQTSNLLQQSDEVPSENSSSNNYNSGHMNTEEDSNFPSNNFESNASTLLSARFKALESLDLLEDISLQTEGTFNILARAVLASVVADDQAKCGRGAAQNQDLVGTSKWTVDLWRRACVALSRLGRLADLWPDPERRMTRGIRPDSYNGAMLISIMDMFNNSANRSADIPLSGRISFGGSFGAQISIAFVSSSSFEEFYRKFAGACIFFQSCSSAKRGAICMSLELADFFRLVTSCADGGNFLKAEALYHQATKIFLKESWMELATYSLLQQAFCQYVQWSTENVESIEASVFRRYVQTALILAIIPSSNLNPCYELLKRRGAYIDSFFDEDTMNFCGSSYDKNTKESGDSMRFFNVDLNSEGIRSGILATKNDFSHYPSTEFSDSADARQSIGHRNSTPSPTNVANSSLFSPKESVIQRFFRRSSTRGRSGNQFFKRLAVNSNDTKEENRPLRRPTSIDFQSFRGRLNTLEKVTPLPYHEKGMSTSGKSSVADESVFSNGTPVRRHKKGFSLTDFSSFTQSLKLSKNETSKKSNGQDNQNGEIKTTKAFTFDRKDTTSFYFRCLSTNLFHCKLPESADKPVDGEESVMTLQPGDNYLLMETPDCGFHLPTEIRITLYNDEKSAKLNKPCFIFSSAIIAEFFTSTWCSEPLLERLLPRVEQIEALRLSKVYKLPMNRHQGASAVVMCSLNQPVFLTVRVGDLAIGHSDNRVVDGNGLGSDYGGDFHIHLRKTPTDQNTHSDPVWNQRYTVDPLENEDKNEKIESWSDLGELILAPGEKPQKSSNQYLPGTRLCPPQSYLLRPKLDEQISVILPTGRPYPIHLQPVGVLIFNAKVSAFRKKSLLVQLRIGIRDITCPVLGSVNENDKYSHHNPFYYQERIAFRLSSPKLELKPFPDSQPSGSQSRNSSSSTLQSQISATSSSRGNANIRLPLPPSTQRSISVVEFAPPSPGMLAAAAPILSKSNVAENASQNHKEVGHSFFFSKDEDSVSTGSGDKESSVDSSPEDPIQFLESPDFEGVCIYFLPLLNSLIGFYGPMRSVELKRIVLMRNATIDLILLLEQYLCLLLNQIVILSRGICIIVVSYNRPLTVAWSVEQGYFNKSLRPTSKADSVGVMANFSFLVGSKYDSIKPRVHYTCNFTVSYGKSTQQNGFGGLFSRSGQKNKLTLVVDEDVWL</sequence>
<dbReference type="Proteomes" id="UP000278807">
    <property type="component" value="Unassembled WGS sequence"/>
</dbReference>
<feature type="compositionally biased region" description="Polar residues" evidence="1">
    <location>
        <begin position="550"/>
        <end position="566"/>
    </location>
</feature>
<feature type="region of interest" description="Disordered" evidence="1">
    <location>
        <begin position="537"/>
        <end position="566"/>
    </location>
</feature>